<reference evidence="3" key="1">
    <citation type="submission" date="2014-09" db="EMBL/GenBank/DDBJ databases">
        <authorList>
            <person name="Sharma Rahul"/>
            <person name="Thines Marco"/>
        </authorList>
    </citation>
    <scope>NUCLEOTIDE SEQUENCE [LARGE SCALE GENOMIC DNA]</scope>
</reference>
<feature type="compositionally biased region" description="Polar residues" evidence="1">
    <location>
        <begin position="26"/>
        <end position="40"/>
    </location>
</feature>
<feature type="region of interest" description="Disordered" evidence="1">
    <location>
        <begin position="24"/>
        <end position="49"/>
    </location>
</feature>
<protein>
    <submittedName>
        <fullName evidence="2">Uncharacterized protein</fullName>
    </submittedName>
</protein>
<dbReference type="RefSeq" id="XP_024581627.1">
    <property type="nucleotide sequence ID" value="XM_024715983.1"/>
</dbReference>
<sequence length="49" mass="5655">MNQVFFVPHVIFVRIPRSRFTRHSDANSSAVEKATSTPSTYEAELRMQD</sequence>
<organism evidence="2 3">
    <name type="scientific">Plasmopara halstedii</name>
    <name type="common">Downy mildew of sunflower</name>
    <dbReference type="NCBI Taxonomy" id="4781"/>
    <lineage>
        <taxon>Eukaryota</taxon>
        <taxon>Sar</taxon>
        <taxon>Stramenopiles</taxon>
        <taxon>Oomycota</taxon>
        <taxon>Peronosporomycetes</taxon>
        <taxon>Peronosporales</taxon>
        <taxon>Peronosporaceae</taxon>
        <taxon>Plasmopara</taxon>
    </lineage>
</organism>
<evidence type="ECO:0000256" key="1">
    <source>
        <dbReference type="SAM" id="MobiDB-lite"/>
    </source>
</evidence>
<dbReference type="GeneID" id="36396622"/>
<keyword evidence="3" id="KW-1185">Reference proteome</keyword>
<evidence type="ECO:0000313" key="3">
    <source>
        <dbReference type="Proteomes" id="UP000054928"/>
    </source>
</evidence>
<accession>A0A0P1AT13</accession>
<evidence type="ECO:0000313" key="2">
    <source>
        <dbReference type="EMBL" id="CEG45258.1"/>
    </source>
</evidence>
<dbReference type="Proteomes" id="UP000054928">
    <property type="component" value="Unassembled WGS sequence"/>
</dbReference>
<dbReference type="EMBL" id="CCYD01001551">
    <property type="protein sequence ID" value="CEG45258.1"/>
    <property type="molecule type" value="Genomic_DNA"/>
</dbReference>
<name>A0A0P1AT13_PLAHL</name>
<proteinExistence type="predicted"/>
<dbReference type="AlphaFoldDB" id="A0A0P1AT13"/>